<name>A0ACC1PTE3_9APHY</name>
<dbReference type="EMBL" id="JANSHE010001719">
    <property type="protein sequence ID" value="KAJ3001400.1"/>
    <property type="molecule type" value="Genomic_DNA"/>
</dbReference>
<dbReference type="Proteomes" id="UP001144978">
    <property type="component" value="Unassembled WGS sequence"/>
</dbReference>
<evidence type="ECO:0000313" key="2">
    <source>
        <dbReference type="Proteomes" id="UP001144978"/>
    </source>
</evidence>
<protein>
    <submittedName>
        <fullName evidence="1">Uncharacterized protein</fullName>
    </submittedName>
</protein>
<evidence type="ECO:0000313" key="1">
    <source>
        <dbReference type="EMBL" id="KAJ3001400.1"/>
    </source>
</evidence>
<proteinExistence type="predicted"/>
<accession>A0ACC1PTE3</accession>
<gene>
    <name evidence="1" type="ORF">NUW54_g6447</name>
</gene>
<keyword evidence="2" id="KW-1185">Reference proteome</keyword>
<organism evidence="1 2">
    <name type="scientific">Trametes sanguinea</name>
    <dbReference type="NCBI Taxonomy" id="158606"/>
    <lineage>
        <taxon>Eukaryota</taxon>
        <taxon>Fungi</taxon>
        <taxon>Dikarya</taxon>
        <taxon>Basidiomycota</taxon>
        <taxon>Agaricomycotina</taxon>
        <taxon>Agaricomycetes</taxon>
        <taxon>Polyporales</taxon>
        <taxon>Polyporaceae</taxon>
        <taxon>Trametes</taxon>
    </lineage>
</organism>
<comment type="caution">
    <text evidence="1">The sequence shown here is derived from an EMBL/GenBank/DDBJ whole genome shotgun (WGS) entry which is preliminary data.</text>
</comment>
<reference evidence="1" key="1">
    <citation type="submission" date="2022-08" db="EMBL/GenBank/DDBJ databases">
        <title>Genome Sequence of Pycnoporus sanguineus.</title>
        <authorList>
            <person name="Buettner E."/>
        </authorList>
    </citation>
    <scope>NUCLEOTIDE SEQUENCE</scope>
    <source>
        <strain evidence="1">CG-C14</strain>
    </source>
</reference>
<sequence>MPDSLPLSALVLPGTHDTMAFYGWPISQCQSPYTPLQDQLHSGIRVLDVRLAVVDGRLISYHGIFPQRTPFQTVLGIVHAFLTAPPTSRETLVMSIKQEDFTKTPLPLFSRLVHDEIMNGPGGAEWKDVTREEPLDRKEVDGVASRRHTFPAIDNASLEVRGVRPNGEMRLGWSWYEKGIANQPRPFLHSSLSPRRSSSTATTTTRSPSSDLSNISSFAYWPCINLHGHLNHANRHVAHAPIAAKKKRDQSKRCKARPSTSLASSTAAHTTTSVHAQAAAVTTSHSQAPTTTKASAPATTSKASSGGSSPVGTSQFGKAGSKICAAWGNGNDPSLANFKTDHVVALYDWGVDKPSDADKLGFMYMPMLWGGSQDKINAFEAAIKPGLGSIILGFNEPNEQGQSNMDPQTAAALWKQHIEPKRSMGYKFCSPAMSSRPNGFQWMQEFMAACDGCNVDMQCLHWYDIGFDTLKTYLTKYHDEFKLPIMLTEFAEQNFNGGAQATMDEIWDFMGQALKWFDETDWILAACPFGIMHDLQGVNTLNLLQNSDGSPTALGSFVINDGN</sequence>